<accession>A0A448XPB7</accession>
<dbReference type="Proteomes" id="UP000784294">
    <property type="component" value="Unassembled WGS sequence"/>
</dbReference>
<name>A0A448XPB7_9PLAT</name>
<dbReference type="OrthoDB" id="424753at2759"/>
<dbReference type="GO" id="GO:0004198">
    <property type="term" value="F:calcium-dependent cysteine-type endopeptidase activity"/>
    <property type="evidence" value="ECO:0007669"/>
    <property type="project" value="InterPro"/>
</dbReference>
<reference evidence="4" key="1">
    <citation type="submission" date="2018-11" db="EMBL/GenBank/DDBJ databases">
        <authorList>
            <consortium name="Pathogen Informatics"/>
        </authorList>
    </citation>
    <scope>NUCLEOTIDE SEQUENCE</scope>
</reference>
<comment type="caution">
    <text evidence="2">Lacks conserved residue(s) required for the propagation of feature annotation.</text>
</comment>
<evidence type="ECO:0000256" key="2">
    <source>
        <dbReference type="PROSITE-ProRule" id="PRU00239"/>
    </source>
</evidence>
<dbReference type="PANTHER" id="PTHR10183:SF433">
    <property type="entry name" value="CALPAIN-A-RELATED"/>
    <property type="match status" value="1"/>
</dbReference>
<dbReference type="GO" id="GO:0006508">
    <property type="term" value="P:proteolysis"/>
    <property type="evidence" value="ECO:0007669"/>
    <property type="project" value="InterPro"/>
</dbReference>
<dbReference type="SUPFAM" id="SSF54001">
    <property type="entry name" value="Cysteine proteinases"/>
    <property type="match status" value="1"/>
</dbReference>
<dbReference type="GO" id="GO:0005737">
    <property type="term" value="C:cytoplasm"/>
    <property type="evidence" value="ECO:0007669"/>
    <property type="project" value="TreeGrafter"/>
</dbReference>
<evidence type="ECO:0000259" key="3">
    <source>
        <dbReference type="PROSITE" id="PS50203"/>
    </source>
</evidence>
<gene>
    <name evidence="4" type="ORF">PXEA_LOCUS34982</name>
</gene>
<proteinExistence type="inferred from homology"/>
<evidence type="ECO:0000313" key="4">
    <source>
        <dbReference type="EMBL" id="VEL41542.1"/>
    </source>
</evidence>
<keyword evidence="5" id="KW-1185">Reference proteome</keyword>
<sequence length="141" mass="16124">MSRPHVNLEVSLSLLAKSFSYSTLLAASPLANFNKHYLAGFAELGRWFLPDTVYSGLLDQINHVVPPNQSFNRPGRLTKSVSPTGPYPYVGMFWFRLWHFGEWIDIVVDDHLPVRNGRLVFLHSTDKTEFWSALLEKAYAK</sequence>
<protein>
    <recommendedName>
        <fullName evidence="3">Calpain catalytic domain-containing protein</fullName>
    </recommendedName>
</protein>
<dbReference type="InterPro" id="IPR022684">
    <property type="entry name" value="Calpain_cysteine_protease"/>
</dbReference>
<dbReference type="PROSITE" id="PS50203">
    <property type="entry name" value="CALPAIN_CAT"/>
    <property type="match status" value="1"/>
</dbReference>
<dbReference type="EMBL" id="CAAALY010269830">
    <property type="protein sequence ID" value="VEL41542.1"/>
    <property type="molecule type" value="Genomic_DNA"/>
</dbReference>
<comment type="similarity">
    <text evidence="1">Belongs to the peptidase C2 family.</text>
</comment>
<dbReference type="PRINTS" id="PR00704">
    <property type="entry name" value="CALPAIN"/>
</dbReference>
<dbReference type="InterPro" id="IPR038765">
    <property type="entry name" value="Papain-like_cys_pep_sf"/>
</dbReference>
<dbReference type="AlphaFoldDB" id="A0A448XPB7"/>
<evidence type="ECO:0000313" key="5">
    <source>
        <dbReference type="Proteomes" id="UP000784294"/>
    </source>
</evidence>
<dbReference type="PANTHER" id="PTHR10183">
    <property type="entry name" value="CALPAIN"/>
    <property type="match status" value="1"/>
</dbReference>
<dbReference type="Pfam" id="PF00648">
    <property type="entry name" value="Peptidase_C2"/>
    <property type="match status" value="1"/>
</dbReference>
<organism evidence="4 5">
    <name type="scientific">Protopolystoma xenopodis</name>
    <dbReference type="NCBI Taxonomy" id="117903"/>
    <lineage>
        <taxon>Eukaryota</taxon>
        <taxon>Metazoa</taxon>
        <taxon>Spiralia</taxon>
        <taxon>Lophotrochozoa</taxon>
        <taxon>Platyhelminthes</taxon>
        <taxon>Monogenea</taxon>
        <taxon>Polyopisthocotylea</taxon>
        <taxon>Polystomatidea</taxon>
        <taxon>Polystomatidae</taxon>
        <taxon>Protopolystoma</taxon>
    </lineage>
</organism>
<dbReference type="InterPro" id="IPR001300">
    <property type="entry name" value="Peptidase_C2_calpain_cat"/>
</dbReference>
<feature type="domain" description="Calpain catalytic" evidence="3">
    <location>
        <begin position="61"/>
        <end position="141"/>
    </location>
</feature>
<comment type="caution">
    <text evidence="4">The sequence shown here is derived from an EMBL/GenBank/DDBJ whole genome shotgun (WGS) entry which is preliminary data.</text>
</comment>
<evidence type="ECO:0000256" key="1">
    <source>
        <dbReference type="ARBA" id="ARBA00007623"/>
    </source>
</evidence>